<dbReference type="EMBL" id="AONH01000017">
    <property type="protein sequence ID" value="KGM86490.1"/>
    <property type="molecule type" value="Genomic_DNA"/>
</dbReference>
<protein>
    <recommendedName>
        <fullName evidence="2">urease</fullName>
        <ecNumber evidence="2">3.5.1.5</ecNumber>
    </recommendedName>
</protein>
<dbReference type="CDD" id="cd00390">
    <property type="entry name" value="Urease_gamma"/>
    <property type="match status" value="1"/>
</dbReference>
<dbReference type="GO" id="GO:0009039">
    <property type="term" value="F:urease activity"/>
    <property type="evidence" value="ECO:0007669"/>
    <property type="project" value="UniProtKB-EC"/>
</dbReference>
<dbReference type="SUPFAM" id="SSF51278">
    <property type="entry name" value="Urease, beta-subunit"/>
    <property type="match status" value="1"/>
</dbReference>
<dbReference type="InterPro" id="IPR008223">
    <property type="entry name" value="Urease_gamma-beta_su"/>
</dbReference>
<reference evidence="5 6" key="1">
    <citation type="submission" date="2013-01" db="EMBL/GenBank/DDBJ databases">
        <authorList>
            <person name="Fiebig A."/>
            <person name="Goeker M."/>
            <person name="Klenk H.-P.P."/>
        </authorList>
    </citation>
    <scope>NUCLEOTIDE SEQUENCE [LARGE SCALE GENOMIC DNA]</scope>
    <source>
        <strain evidence="5 6">DSM 17069</strain>
    </source>
</reference>
<dbReference type="PANTHER" id="PTHR33569:SF1">
    <property type="entry name" value="UREASE"/>
    <property type="match status" value="1"/>
</dbReference>
<dbReference type="RefSeq" id="WP_052115399.1">
    <property type="nucleotide sequence ID" value="NZ_KN293982.1"/>
</dbReference>
<comment type="catalytic activity">
    <reaction evidence="4">
        <text>urea + 2 H2O + H(+) = hydrogencarbonate + 2 NH4(+)</text>
        <dbReference type="Rhea" id="RHEA:20557"/>
        <dbReference type="ChEBI" id="CHEBI:15377"/>
        <dbReference type="ChEBI" id="CHEBI:15378"/>
        <dbReference type="ChEBI" id="CHEBI:16199"/>
        <dbReference type="ChEBI" id="CHEBI:17544"/>
        <dbReference type="ChEBI" id="CHEBI:28938"/>
        <dbReference type="EC" id="3.5.1.5"/>
    </reaction>
</comment>
<dbReference type="NCBIfam" id="NF009682">
    <property type="entry name" value="PRK13203.1"/>
    <property type="match status" value="1"/>
</dbReference>
<evidence type="ECO:0000256" key="3">
    <source>
        <dbReference type="ARBA" id="ARBA00022801"/>
    </source>
</evidence>
<dbReference type="NCBIfam" id="TIGR00193">
    <property type="entry name" value="urease_gam"/>
    <property type="match status" value="1"/>
</dbReference>
<dbReference type="eggNOG" id="COG0831">
    <property type="taxonomic scope" value="Bacteria"/>
</dbReference>
<dbReference type="Proteomes" id="UP000030021">
    <property type="component" value="Unassembled WGS sequence"/>
</dbReference>
<dbReference type="OrthoDB" id="9797217at2"/>
<dbReference type="PANTHER" id="PTHR33569">
    <property type="entry name" value="UREASE"/>
    <property type="match status" value="1"/>
</dbReference>
<evidence type="ECO:0000313" key="6">
    <source>
        <dbReference type="Proteomes" id="UP000030021"/>
    </source>
</evidence>
<proteinExistence type="predicted"/>
<evidence type="ECO:0000256" key="4">
    <source>
        <dbReference type="ARBA" id="ARBA00047778"/>
    </source>
</evidence>
<comment type="caution">
    <text evidence="5">The sequence shown here is derived from an EMBL/GenBank/DDBJ whole genome shotgun (WGS) entry which is preliminary data.</text>
</comment>
<dbReference type="Pfam" id="PF00699">
    <property type="entry name" value="Urease_beta"/>
    <property type="match status" value="1"/>
</dbReference>
<dbReference type="eggNOG" id="COG0832">
    <property type="taxonomic scope" value="Bacteria"/>
</dbReference>
<dbReference type="InterPro" id="IPR050069">
    <property type="entry name" value="Urease_subunit"/>
</dbReference>
<dbReference type="Gene3D" id="3.30.280.10">
    <property type="entry name" value="Urease, gamma-like subunit"/>
    <property type="match status" value="1"/>
</dbReference>
<evidence type="ECO:0000313" key="5">
    <source>
        <dbReference type="EMBL" id="KGM86490.1"/>
    </source>
</evidence>
<dbReference type="GO" id="GO:0035550">
    <property type="term" value="C:urease complex"/>
    <property type="evidence" value="ECO:0007669"/>
    <property type="project" value="InterPro"/>
</dbReference>
<dbReference type="NCBIfam" id="NF009671">
    <property type="entry name" value="PRK13192.1"/>
    <property type="match status" value="1"/>
</dbReference>
<dbReference type="InterPro" id="IPR002019">
    <property type="entry name" value="Urease_beta-like"/>
</dbReference>
<dbReference type="SUPFAM" id="SSF54111">
    <property type="entry name" value="Urease, gamma-subunit"/>
    <property type="match status" value="1"/>
</dbReference>
<dbReference type="GO" id="GO:0016151">
    <property type="term" value="F:nickel cation binding"/>
    <property type="evidence" value="ECO:0007669"/>
    <property type="project" value="InterPro"/>
</dbReference>
<comment type="pathway">
    <text evidence="1">Nitrogen metabolism; urea degradation; CO(2) and NH(3) from urea (urease route): step 1/1.</text>
</comment>
<name>A0A0A0HH91_9RHOB</name>
<dbReference type="EC" id="3.5.1.5" evidence="2"/>
<dbReference type="InterPro" id="IPR036461">
    <property type="entry name" value="Urease_betasu_sf"/>
</dbReference>
<dbReference type="InterPro" id="IPR036463">
    <property type="entry name" value="Urease_gamma_sf"/>
</dbReference>
<dbReference type="GO" id="GO:0043419">
    <property type="term" value="P:urea catabolic process"/>
    <property type="evidence" value="ECO:0007669"/>
    <property type="project" value="UniProtKB-UniPathway"/>
</dbReference>
<accession>A0A0A0HH91</accession>
<dbReference type="Gene3D" id="2.10.150.10">
    <property type="entry name" value="Urease, beta subunit"/>
    <property type="match status" value="1"/>
</dbReference>
<sequence length="212" mass="23221">MYLSSKDEERLRLFLAAELARRRKARGLQLTYPEAYALIADDICEGARDGKSVAELMSLGTLILTESDVLPGVSTLLETIMVEAMFEDGQKLVCVHNPIQKADLPASTEIPGKIEFADTDVEINSGRKAIEVTVVNTGDRPIQVGSHFHFFEVNSALQFDRSSGYGRRLAIPAGTAVRFEPGADMTVQLIEFGGKKIFNKPESIEKGDAETT</sequence>
<dbReference type="AlphaFoldDB" id="A0A0A0HH91"/>
<dbReference type="InterPro" id="IPR002026">
    <property type="entry name" value="Urease_gamma/gamma-beta_su"/>
</dbReference>
<dbReference type="HOGENOM" id="CLU_000980_3_0_5"/>
<evidence type="ECO:0000256" key="2">
    <source>
        <dbReference type="ARBA" id="ARBA00012934"/>
    </source>
</evidence>
<dbReference type="PATRIC" id="fig|1288298.3.peg.3642"/>
<dbReference type="PIRSF" id="PIRSF001225">
    <property type="entry name" value="Urease_gammabeta"/>
    <property type="match status" value="1"/>
</dbReference>
<keyword evidence="3 5" id="KW-0378">Hydrolase</keyword>
<gene>
    <name evidence="5" type="ORF">rosmuc_03632</name>
</gene>
<dbReference type="NCBIfam" id="TIGR00192">
    <property type="entry name" value="urease_beta"/>
    <property type="match status" value="1"/>
</dbReference>
<organism evidence="5 6">
    <name type="scientific">Roseovarius mucosus DSM 17069</name>
    <dbReference type="NCBI Taxonomy" id="1288298"/>
    <lineage>
        <taxon>Bacteria</taxon>
        <taxon>Pseudomonadati</taxon>
        <taxon>Pseudomonadota</taxon>
        <taxon>Alphaproteobacteria</taxon>
        <taxon>Rhodobacterales</taxon>
        <taxon>Roseobacteraceae</taxon>
        <taxon>Roseovarius</taxon>
    </lineage>
</organism>
<dbReference type="CDD" id="cd00407">
    <property type="entry name" value="Urease_beta"/>
    <property type="match status" value="1"/>
</dbReference>
<dbReference type="NCBIfam" id="NF009712">
    <property type="entry name" value="PRK13241.1"/>
    <property type="match status" value="1"/>
</dbReference>
<evidence type="ECO:0000256" key="1">
    <source>
        <dbReference type="ARBA" id="ARBA00004897"/>
    </source>
</evidence>
<dbReference type="UniPathway" id="UPA00258">
    <property type="reaction ID" value="UER00370"/>
</dbReference>
<dbReference type="Pfam" id="PF00547">
    <property type="entry name" value="Urease_gamma"/>
    <property type="match status" value="1"/>
</dbReference>